<name>A0A0J7KNM3_LASNI</name>
<protein>
    <submittedName>
        <fullName evidence="2">Uncharacterized protein</fullName>
    </submittedName>
</protein>
<dbReference type="EMBL" id="LBMM01005054">
    <property type="protein sequence ID" value="KMQ91851.1"/>
    <property type="molecule type" value="Genomic_DNA"/>
</dbReference>
<dbReference type="AlphaFoldDB" id="A0A0J7KNM3"/>
<evidence type="ECO:0000256" key="1">
    <source>
        <dbReference type="SAM" id="MobiDB-lite"/>
    </source>
</evidence>
<evidence type="ECO:0000313" key="2">
    <source>
        <dbReference type="EMBL" id="KMQ91851.1"/>
    </source>
</evidence>
<feature type="region of interest" description="Disordered" evidence="1">
    <location>
        <begin position="91"/>
        <end position="113"/>
    </location>
</feature>
<keyword evidence="3" id="KW-1185">Reference proteome</keyword>
<dbReference type="PaxDb" id="67767-A0A0J7KNM3"/>
<sequence>MGQPEQSRLTRVAVSTDQHPGHQDSPLRRMDQRWTRIKIPRILDLPGNHHGPGFFPRKFLTQVCSHARWCVLHQVRITRLLRLKSLERCFNRRNRSSGTSNSSDQKKKRRQQG</sequence>
<accession>A0A0J7KNM3</accession>
<organism evidence="2 3">
    <name type="scientific">Lasius niger</name>
    <name type="common">Black garden ant</name>
    <dbReference type="NCBI Taxonomy" id="67767"/>
    <lineage>
        <taxon>Eukaryota</taxon>
        <taxon>Metazoa</taxon>
        <taxon>Ecdysozoa</taxon>
        <taxon>Arthropoda</taxon>
        <taxon>Hexapoda</taxon>
        <taxon>Insecta</taxon>
        <taxon>Pterygota</taxon>
        <taxon>Neoptera</taxon>
        <taxon>Endopterygota</taxon>
        <taxon>Hymenoptera</taxon>
        <taxon>Apocrita</taxon>
        <taxon>Aculeata</taxon>
        <taxon>Formicoidea</taxon>
        <taxon>Formicidae</taxon>
        <taxon>Formicinae</taxon>
        <taxon>Lasius</taxon>
        <taxon>Lasius</taxon>
    </lineage>
</organism>
<feature type="compositionally biased region" description="Polar residues" evidence="1">
    <location>
        <begin position="1"/>
        <end position="18"/>
    </location>
</feature>
<reference evidence="2 3" key="1">
    <citation type="submission" date="2015-04" db="EMBL/GenBank/DDBJ databases">
        <title>Lasius niger genome sequencing.</title>
        <authorList>
            <person name="Konorov E.A."/>
            <person name="Nikitin M.A."/>
            <person name="Kirill M.V."/>
            <person name="Chang P."/>
        </authorList>
    </citation>
    <scope>NUCLEOTIDE SEQUENCE [LARGE SCALE GENOMIC DNA]</scope>
    <source>
        <tissue evidence="2">Whole</tissue>
    </source>
</reference>
<comment type="caution">
    <text evidence="2">The sequence shown here is derived from an EMBL/GenBank/DDBJ whole genome shotgun (WGS) entry which is preliminary data.</text>
</comment>
<dbReference type="Proteomes" id="UP000036403">
    <property type="component" value="Unassembled WGS sequence"/>
</dbReference>
<feature type="compositionally biased region" description="Basic and acidic residues" evidence="1">
    <location>
        <begin position="19"/>
        <end position="32"/>
    </location>
</feature>
<feature type="region of interest" description="Disordered" evidence="1">
    <location>
        <begin position="1"/>
        <end position="32"/>
    </location>
</feature>
<gene>
    <name evidence="2" type="ORF">RF55_8237</name>
</gene>
<proteinExistence type="predicted"/>
<evidence type="ECO:0000313" key="3">
    <source>
        <dbReference type="Proteomes" id="UP000036403"/>
    </source>
</evidence>